<dbReference type="STRING" id="1194695.A0A5D3D1T3"/>
<dbReference type="EMBL" id="SSTD01007927">
    <property type="protein sequence ID" value="TYK18211.1"/>
    <property type="molecule type" value="Genomic_DNA"/>
</dbReference>
<dbReference type="GO" id="GO:0010090">
    <property type="term" value="P:trichome morphogenesis"/>
    <property type="evidence" value="ECO:0007669"/>
    <property type="project" value="InterPro"/>
</dbReference>
<dbReference type="AlphaFoldDB" id="A0A5D3D1T3"/>
<evidence type="ECO:0000313" key="4">
    <source>
        <dbReference type="EMBL" id="KAA0046676.1"/>
    </source>
</evidence>
<dbReference type="EMBL" id="SSTE01013763">
    <property type="protein sequence ID" value="KAA0046676.1"/>
    <property type="molecule type" value="Genomic_DNA"/>
</dbReference>
<keyword evidence="1" id="KW-0862">Zinc</keyword>
<dbReference type="Proteomes" id="UP000321947">
    <property type="component" value="Unassembled WGS sequence"/>
</dbReference>
<evidence type="ECO:0000313" key="5">
    <source>
        <dbReference type="EMBL" id="TYK18211.1"/>
    </source>
</evidence>
<comment type="caution">
    <text evidence="5">The sequence shown here is derived from an EMBL/GenBank/DDBJ whole genome shotgun (WGS) entry which is preliminary data.</text>
</comment>
<reference evidence="6 7" key="1">
    <citation type="submission" date="2019-08" db="EMBL/GenBank/DDBJ databases">
        <title>Draft genome sequences of two oriental melons (Cucumis melo L. var makuwa).</title>
        <authorList>
            <person name="Kwon S.-Y."/>
        </authorList>
    </citation>
    <scope>NUCLEOTIDE SEQUENCE [LARGE SCALE GENOMIC DNA]</scope>
    <source>
        <strain evidence="7">cv. Chang Bougi</strain>
        <strain evidence="6">cv. SW 3</strain>
        <tissue evidence="5">Leaf</tissue>
    </source>
</reference>
<name>A0A5D3D1T3_CUCMM</name>
<protein>
    <submittedName>
        <fullName evidence="5">Zinc finger protein 6-like</fullName>
    </submittedName>
</protein>
<dbReference type="SUPFAM" id="SSF57667">
    <property type="entry name" value="beta-beta-alpha zinc fingers"/>
    <property type="match status" value="1"/>
</dbReference>
<keyword evidence="1" id="KW-0863">Zinc-finger</keyword>
<feature type="domain" description="C2H2-type" evidence="3">
    <location>
        <begin position="47"/>
        <end position="74"/>
    </location>
</feature>
<dbReference type="InterPro" id="IPR013087">
    <property type="entry name" value="Znf_C2H2_type"/>
</dbReference>
<dbReference type="PANTHER" id="PTHR46353">
    <property type="entry name" value="ZINC FINGER PROTEIN 5"/>
    <property type="match status" value="1"/>
</dbReference>
<feature type="region of interest" description="Disordered" evidence="2">
    <location>
        <begin position="17"/>
        <end position="36"/>
    </location>
</feature>
<organism evidence="5 7">
    <name type="scientific">Cucumis melo var. makuwa</name>
    <name type="common">Oriental melon</name>
    <dbReference type="NCBI Taxonomy" id="1194695"/>
    <lineage>
        <taxon>Eukaryota</taxon>
        <taxon>Viridiplantae</taxon>
        <taxon>Streptophyta</taxon>
        <taxon>Embryophyta</taxon>
        <taxon>Tracheophyta</taxon>
        <taxon>Spermatophyta</taxon>
        <taxon>Magnoliopsida</taxon>
        <taxon>eudicotyledons</taxon>
        <taxon>Gunneridae</taxon>
        <taxon>Pentapetalae</taxon>
        <taxon>rosids</taxon>
        <taxon>fabids</taxon>
        <taxon>Cucurbitales</taxon>
        <taxon>Cucurbitaceae</taxon>
        <taxon>Benincaseae</taxon>
        <taxon>Cucumis</taxon>
    </lineage>
</organism>
<dbReference type="PROSITE" id="PS50157">
    <property type="entry name" value="ZINC_FINGER_C2H2_2"/>
    <property type="match status" value="1"/>
</dbReference>
<dbReference type="GO" id="GO:0003700">
    <property type="term" value="F:DNA-binding transcription factor activity"/>
    <property type="evidence" value="ECO:0007669"/>
    <property type="project" value="TreeGrafter"/>
</dbReference>
<evidence type="ECO:0000259" key="3">
    <source>
        <dbReference type="PROSITE" id="PS50157"/>
    </source>
</evidence>
<evidence type="ECO:0000313" key="6">
    <source>
        <dbReference type="Proteomes" id="UP000321393"/>
    </source>
</evidence>
<dbReference type="GO" id="GO:0005634">
    <property type="term" value="C:nucleus"/>
    <property type="evidence" value="ECO:0007669"/>
    <property type="project" value="TreeGrafter"/>
</dbReference>
<dbReference type="GO" id="GO:0008270">
    <property type="term" value="F:zinc ion binding"/>
    <property type="evidence" value="ECO:0007669"/>
    <property type="project" value="UniProtKB-KW"/>
</dbReference>
<accession>A0A5D3D1T3</accession>
<dbReference type="OrthoDB" id="772256at2759"/>
<dbReference type="GO" id="GO:0009740">
    <property type="term" value="P:gibberellic acid mediated signaling pathway"/>
    <property type="evidence" value="ECO:0007669"/>
    <property type="project" value="TreeGrafter"/>
</dbReference>
<dbReference type="InterPro" id="IPR044299">
    <property type="entry name" value="GIS3/ZFP5/ZFP6"/>
</dbReference>
<sequence length="178" mass="18824">MSNHNPSSILKLFGFPLVEHDDNPPETPDGVGGGADTTINSDDDRKFRCQFCRRVFANSQALGGHQNAHKRERQRAKRALYFHAAALRPPSLYSSVFPSNFGGDGGGGGGGGSRILPRNGNGYFAETAAYGGVSASSGRWMFGNSSEGKMENSGCKLGGEKGLCVDLHLKLSPSNSST</sequence>
<proteinExistence type="predicted"/>
<gene>
    <name evidence="5" type="ORF">E5676_scaffold411G001500</name>
    <name evidence="4" type="ORF">E6C27_scaffold427G00430</name>
</gene>
<dbReference type="GO" id="GO:0009736">
    <property type="term" value="P:cytokinin-activated signaling pathway"/>
    <property type="evidence" value="ECO:0007669"/>
    <property type="project" value="TreeGrafter"/>
</dbReference>
<evidence type="ECO:0000256" key="1">
    <source>
        <dbReference type="PROSITE-ProRule" id="PRU00042"/>
    </source>
</evidence>
<keyword evidence="1" id="KW-0479">Metal-binding</keyword>
<dbReference type="Gene3D" id="3.30.160.60">
    <property type="entry name" value="Classic Zinc Finger"/>
    <property type="match status" value="1"/>
</dbReference>
<dbReference type="GO" id="GO:0000976">
    <property type="term" value="F:transcription cis-regulatory region binding"/>
    <property type="evidence" value="ECO:0007669"/>
    <property type="project" value="TreeGrafter"/>
</dbReference>
<dbReference type="Proteomes" id="UP000321393">
    <property type="component" value="Unassembled WGS sequence"/>
</dbReference>
<evidence type="ECO:0000256" key="2">
    <source>
        <dbReference type="SAM" id="MobiDB-lite"/>
    </source>
</evidence>
<dbReference type="PANTHER" id="PTHR46353:SF23">
    <property type="entry name" value="C2H2 ZINC FINGER-CONTAINING PROTEIN-RELATED"/>
    <property type="match status" value="1"/>
</dbReference>
<dbReference type="InterPro" id="IPR036236">
    <property type="entry name" value="Znf_C2H2_sf"/>
</dbReference>
<dbReference type="PROSITE" id="PS00028">
    <property type="entry name" value="ZINC_FINGER_C2H2_1"/>
    <property type="match status" value="1"/>
</dbReference>
<evidence type="ECO:0000313" key="7">
    <source>
        <dbReference type="Proteomes" id="UP000321947"/>
    </source>
</evidence>